<dbReference type="CDD" id="cd23575">
    <property type="entry name" value="TFP_LU_ECD_GPIHBP1"/>
    <property type="match status" value="1"/>
</dbReference>
<evidence type="ECO:0000313" key="19">
    <source>
        <dbReference type="EMBL" id="ERE83908.1"/>
    </source>
</evidence>
<evidence type="ECO:0000256" key="7">
    <source>
        <dbReference type="ARBA" id="ARBA00022771"/>
    </source>
</evidence>
<keyword evidence="12" id="KW-0238">DNA-binding</keyword>
<comment type="function">
    <text evidence="15">A putative DNA-binding regulatory protein associated with meiosis in spermatogenesis.</text>
</comment>
<feature type="region of interest" description="Disordered" evidence="17">
    <location>
        <begin position="239"/>
        <end position="291"/>
    </location>
</feature>
<dbReference type="InterPro" id="IPR013087">
    <property type="entry name" value="Znf_C2H2_type"/>
</dbReference>
<dbReference type="FunFam" id="3.30.160.60:FF:000303">
    <property type="entry name" value="Zinc finger protein 41"/>
    <property type="match status" value="1"/>
</dbReference>
<evidence type="ECO:0000256" key="13">
    <source>
        <dbReference type="ARBA" id="ARBA00023163"/>
    </source>
</evidence>
<sequence>MFLAWRRLQLKTNVKPIVSDPEARVRSATLDRTACSRMKALRVVLLVLLLSGQSGSRQAQEEDGDVDLGPESYGYEDDYEEEEEEETNMVPGSRDRESLQCYICQSLHSGESCNQTQSCYHSKTFCTTFISHGNTDKGLLTTYSMWCTDTCQPFTKTVLGTQVTKSCCQSTLCNIPPWQSPQVQDSLGGQAGSPVDGGARRSQGGIAEVKGRCFCLLDAKMELHKRDVGVSNFQGAAMEKPAGRKKKTQATKEEAAVQKTTVKGEKASKGKKPTKRSAKPRKPRKQTVLSPEDEAHIFDAFDASFKDDFEGVPVFVPFQRKKPYECSECGRIFKHKTDHIRHQRVHTGEKPFKCDQCGKTFRHSSDVTKHLRIHTGEKPFKCGECGKAFNCGSNLLKHQKMHTGEKPYGCEECGKYFAYSSCLIRHRKRHPRKKH</sequence>
<keyword evidence="13" id="KW-0804">Transcription</keyword>
<feature type="region of interest" description="Disordered" evidence="17">
    <location>
        <begin position="58"/>
        <end position="92"/>
    </location>
</feature>
<feature type="domain" description="C2H2-type" evidence="18">
    <location>
        <begin position="324"/>
        <end position="351"/>
    </location>
</feature>
<evidence type="ECO:0000259" key="18">
    <source>
        <dbReference type="PROSITE" id="PS50157"/>
    </source>
</evidence>
<comment type="subcellular location">
    <subcellularLocation>
        <location evidence="1">Nucleus</location>
    </subcellularLocation>
</comment>
<dbReference type="Proteomes" id="UP000030759">
    <property type="component" value="Unassembled WGS sequence"/>
</dbReference>
<dbReference type="EMBL" id="KE668410">
    <property type="protein sequence ID" value="ERE83908.1"/>
    <property type="molecule type" value="Genomic_DNA"/>
</dbReference>
<evidence type="ECO:0000313" key="20">
    <source>
        <dbReference type="Proteomes" id="UP000030759"/>
    </source>
</evidence>
<dbReference type="PANTHER" id="PTHR23235:SF120">
    <property type="entry name" value="KRUPPEL-LIKE FACTOR 15"/>
    <property type="match status" value="1"/>
</dbReference>
<dbReference type="Gene3D" id="3.30.160.60">
    <property type="entry name" value="Classic Zinc Finger"/>
    <property type="match status" value="4"/>
</dbReference>
<dbReference type="Pfam" id="PF00096">
    <property type="entry name" value="zf-C2H2"/>
    <property type="match status" value="4"/>
</dbReference>
<accession>A0A061IJZ1</accession>
<protein>
    <submittedName>
        <fullName evidence="19">Zinc finger protein 41</fullName>
    </submittedName>
</protein>
<organism evidence="19 20">
    <name type="scientific">Cricetulus griseus</name>
    <name type="common">Chinese hamster</name>
    <name type="synonym">Cricetulus barabensis griseus</name>
    <dbReference type="NCBI Taxonomy" id="10029"/>
    <lineage>
        <taxon>Eukaryota</taxon>
        <taxon>Metazoa</taxon>
        <taxon>Chordata</taxon>
        <taxon>Craniata</taxon>
        <taxon>Vertebrata</taxon>
        <taxon>Euteleostomi</taxon>
        <taxon>Mammalia</taxon>
        <taxon>Eutheria</taxon>
        <taxon>Euarchontoglires</taxon>
        <taxon>Glires</taxon>
        <taxon>Rodentia</taxon>
        <taxon>Myomorpha</taxon>
        <taxon>Muroidea</taxon>
        <taxon>Cricetidae</taxon>
        <taxon>Cricetinae</taxon>
        <taxon>Cricetulus</taxon>
    </lineage>
</organism>
<keyword evidence="10" id="KW-0744">Spermatogenesis</keyword>
<feature type="compositionally biased region" description="Basic and acidic residues" evidence="17">
    <location>
        <begin position="250"/>
        <end position="268"/>
    </location>
</feature>
<evidence type="ECO:0000256" key="3">
    <source>
        <dbReference type="ARBA" id="ARBA00022473"/>
    </source>
</evidence>
<keyword evidence="9" id="KW-0862">Zinc</keyword>
<keyword evidence="8" id="KW-0221">Differentiation</keyword>
<dbReference type="InterPro" id="IPR035076">
    <property type="entry name" value="Toxin/TOLIP"/>
</dbReference>
<evidence type="ECO:0000256" key="10">
    <source>
        <dbReference type="ARBA" id="ARBA00022871"/>
    </source>
</evidence>
<dbReference type="FunFam" id="3.30.160.60:FF:002090">
    <property type="entry name" value="Zinc finger protein 473"/>
    <property type="match status" value="1"/>
</dbReference>
<dbReference type="InterPro" id="IPR045860">
    <property type="entry name" value="Snake_toxin-like_sf"/>
</dbReference>
<dbReference type="SMART" id="SM00355">
    <property type="entry name" value="ZnF_C2H2"/>
    <property type="match status" value="4"/>
</dbReference>
<comment type="similarity">
    <text evidence="2">Belongs to the krueppel C2H2-type zinc-finger protein family.</text>
</comment>
<reference evidence="20" key="1">
    <citation type="journal article" date="2013" name="Nat. Biotechnol.">
        <title>Chinese hamster genome sequenced from sorted chromosomes.</title>
        <authorList>
            <person name="Brinkrolf K."/>
            <person name="Rupp O."/>
            <person name="Laux H."/>
            <person name="Kollin F."/>
            <person name="Ernst W."/>
            <person name="Linke B."/>
            <person name="Kofler R."/>
            <person name="Romand S."/>
            <person name="Hesse F."/>
            <person name="Budach W.E."/>
            <person name="Galosy S."/>
            <person name="Muller D."/>
            <person name="Noll T."/>
            <person name="Wienberg J."/>
            <person name="Jostock T."/>
            <person name="Leonard M."/>
            <person name="Grillari J."/>
            <person name="Tauch A."/>
            <person name="Goesmann A."/>
            <person name="Helk B."/>
            <person name="Mott J.E."/>
            <person name="Puhler A."/>
            <person name="Borth N."/>
        </authorList>
    </citation>
    <scope>NUCLEOTIDE SEQUENCE [LARGE SCALE GENOMIC DNA]</scope>
    <source>
        <strain evidence="20">17A/GY</strain>
    </source>
</reference>
<evidence type="ECO:0000256" key="11">
    <source>
        <dbReference type="ARBA" id="ARBA00023015"/>
    </source>
</evidence>
<feature type="domain" description="C2H2-type" evidence="18">
    <location>
        <begin position="408"/>
        <end position="435"/>
    </location>
</feature>
<dbReference type="FunFam" id="2.10.60.10:FF:000003">
    <property type="entry name" value="lymphocyte antigen 6E isoform X1"/>
    <property type="match status" value="1"/>
</dbReference>
<keyword evidence="5" id="KW-0732">Signal</keyword>
<evidence type="ECO:0000256" key="5">
    <source>
        <dbReference type="ARBA" id="ARBA00022729"/>
    </source>
</evidence>
<keyword evidence="6" id="KW-0677">Repeat</keyword>
<keyword evidence="11" id="KW-0805">Transcription regulation</keyword>
<dbReference type="Pfam" id="PF00087">
    <property type="entry name" value="Toxin_TOLIP"/>
    <property type="match status" value="1"/>
</dbReference>
<dbReference type="InterPro" id="IPR036236">
    <property type="entry name" value="Znf_C2H2_sf"/>
</dbReference>
<dbReference type="PROSITE" id="PS50157">
    <property type="entry name" value="ZINC_FINGER_C2H2_2"/>
    <property type="match status" value="4"/>
</dbReference>
<dbReference type="PROSITE" id="PS00983">
    <property type="entry name" value="LY6_UPAR"/>
    <property type="match status" value="1"/>
</dbReference>
<evidence type="ECO:0000256" key="8">
    <source>
        <dbReference type="ARBA" id="ARBA00022782"/>
    </source>
</evidence>
<feature type="compositionally biased region" description="Basic residues" evidence="17">
    <location>
        <begin position="269"/>
        <end position="285"/>
    </location>
</feature>
<dbReference type="Gene3D" id="2.10.60.10">
    <property type="entry name" value="CD59"/>
    <property type="match status" value="1"/>
</dbReference>
<keyword evidence="14" id="KW-0539">Nucleus</keyword>
<dbReference type="GO" id="GO:0000978">
    <property type="term" value="F:RNA polymerase II cis-regulatory region sequence-specific DNA binding"/>
    <property type="evidence" value="ECO:0007669"/>
    <property type="project" value="TreeGrafter"/>
</dbReference>
<gene>
    <name evidence="19" type="ORF">H671_2g6382</name>
</gene>
<evidence type="ECO:0000256" key="9">
    <source>
        <dbReference type="ARBA" id="ARBA00022833"/>
    </source>
</evidence>
<evidence type="ECO:0000256" key="14">
    <source>
        <dbReference type="ARBA" id="ARBA00023242"/>
    </source>
</evidence>
<feature type="compositionally biased region" description="Acidic residues" evidence="17">
    <location>
        <begin position="61"/>
        <end position="87"/>
    </location>
</feature>
<feature type="region of interest" description="Disordered" evidence="17">
    <location>
        <begin position="183"/>
        <end position="203"/>
    </location>
</feature>
<proteinExistence type="inferred from homology"/>
<dbReference type="AlphaFoldDB" id="A0A061IJZ1"/>
<evidence type="ECO:0000256" key="6">
    <source>
        <dbReference type="ARBA" id="ARBA00022737"/>
    </source>
</evidence>
<dbReference type="FunFam" id="3.30.160.60:FF:001451">
    <property type="entry name" value="zinc finger protein 41 homolog"/>
    <property type="match status" value="1"/>
</dbReference>
<dbReference type="InterPro" id="IPR018363">
    <property type="entry name" value="CD59_antigen_CS"/>
</dbReference>
<evidence type="ECO:0000256" key="12">
    <source>
        <dbReference type="ARBA" id="ARBA00023125"/>
    </source>
</evidence>
<evidence type="ECO:0000256" key="1">
    <source>
        <dbReference type="ARBA" id="ARBA00004123"/>
    </source>
</evidence>
<dbReference type="GO" id="GO:0007283">
    <property type="term" value="P:spermatogenesis"/>
    <property type="evidence" value="ECO:0007669"/>
    <property type="project" value="UniProtKB-KW"/>
</dbReference>
<dbReference type="GO" id="GO:0008270">
    <property type="term" value="F:zinc ion binding"/>
    <property type="evidence" value="ECO:0007669"/>
    <property type="project" value="UniProtKB-KW"/>
</dbReference>
<dbReference type="PANTHER" id="PTHR23235">
    <property type="entry name" value="KRUEPPEL-LIKE TRANSCRIPTION FACTOR"/>
    <property type="match status" value="1"/>
</dbReference>
<dbReference type="GO" id="GO:0005634">
    <property type="term" value="C:nucleus"/>
    <property type="evidence" value="ECO:0007669"/>
    <property type="project" value="UniProtKB-SubCell"/>
</dbReference>
<name>A0A061IJZ1_CRIGR</name>
<evidence type="ECO:0000256" key="2">
    <source>
        <dbReference type="ARBA" id="ARBA00006991"/>
    </source>
</evidence>
<evidence type="ECO:0000256" key="15">
    <source>
        <dbReference type="ARBA" id="ARBA00053666"/>
    </source>
</evidence>
<keyword evidence="3" id="KW-0217">Developmental protein</keyword>
<keyword evidence="4" id="KW-0479">Metal-binding</keyword>
<evidence type="ECO:0000256" key="17">
    <source>
        <dbReference type="SAM" id="MobiDB-lite"/>
    </source>
</evidence>
<dbReference type="FunFam" id="3.30.160.60:FF:000557">
    <property type="entry name" value="zinc finger and SCAN domain-containing protein 29"/>
    <property type="match status" value="1"/>
</dbReference>
<feature type="domain" description="C2H2-type" evidence="18">
    <location>
        <begin position="380"/>
        <end position="407"/>
    </location>
</feature>
<dbReference type="GO" id="GO:0000981">
    <property type="term" value="F:DNA-binding transcription factor activity, RNA polymerase II-specific"/>
    <property type="evidence" value="ECO:0007669"/>
    <property type="project" value="TreeGrafter"/>
</dbReference>
<evidence type="ECO:0000256" key="4">
    <source>
        <dbReference type="ARBA" id="ARBA00022723"/>
    </source>
</evidence>
<keyword evidence="7 16" id="KW-0863">Zinc-finger</keyword>
<dbReference type="GO" id="GO:0030154">
    <property type="term" value="P:cell differentiation"/>
    <property type="evidence" value="ECO:0007669"/>
    <property type="project" value="UniProtKB-KW"/>
</dbReference>
<dbReference type="SUPFAM" id="SSF57302">
    <property type="entry name" value="Snake toxin-like"/>
    <property type="match status" value="1"/>
</dbReference>
<dbReference type="SUPFAM" id="SSF57667">
    <property type="entry name" value="beta-beta-alpha zinc fingers"/>
    <property type="match status" value="2"/>
</dbReference>
<evidence type="ECO:0000256" key="16">
    <source>
        <dbReference type="PROSITE-ProRule" id="PRU00042"/>
    </source>
</evidence>
<feature type="domain" description="C2H2-type" evidence="18">
    <location>
        <begin position="352"/>
        <end position="379"/>
    </location>
</feature>
<dbReference type="PROSITE" id="PS00028">
    <property type="entry name" value="ZINC_FINGER_C2H2_1"/>
    <property type="match status" value="4"/>
</dbReference>